<dbReference type="PROSITE" id="PS50222">
    <property type="entry name" value="EF_HAND_2"/>
    <property type="match status" value="4"/>
</dbReference>
<protein>
    <submittedName>
        <fullName evidence="7">45 kDa calcium-binding protein</fullName>
    </submittedName>
</protein>
<dbReference type="Gene3D" id="1.10.238.10">
    <property type="entry name" value="EF-hand"/>
    <property type="match status" value="3"/>
</dbReference>
<feature type="chain" id="PRO_5009307975" evidence="4">
    <location>
        <begin position="17"/>
        <end position="320"/>
    </location>
</feature>
<dbReference type="GO" id="GO:0017156">
    <property type="term" value="P:calcium-ion regulated exocytosis"/>
    <property type="evidence" value="ECO:0007669"/>
    <property type="project" value="TreeGrafter"/>
</dbReference>
<dbReference type="GO" id="GO:0005509">
    <property type="term" value="F:calcium ion binding"/>
    <property type="evidence" value="ECO:0007669"/>
    <property type="project" value="InterPro"/>
</dbReference>
<keyword evidence="2" id="KW-0677">Repeat</keyword>
<sequence length="320" mass="37870">MLLSCFIIILIGSTISVPLNRTQLIDNDHNEAMEEDAEFNGTSLHELSLHNHNTSNTNELTQCIKEIFELVDSDSDGFLIREELIYRIQKNIEQRFKKSKKDSEAILTFFDTDEDGLITWENLEPLIRRWLKKLHRGEKLLEFHREDHLLLEFFRITFNRSDINTDGKVDEEEWHMLMHPEYSTQGIVENIEDLIDVYDKDGDGVITRYEFVDGIPYYIINEDDPDFEEMEKAETKRRLVEFEEIDSNSDGEASFNEIYEYLDPLKFRCSLKEVNYLMMMFDANNDEKLSLEELLDNEWLLVRSNLLSSQDSFNDEISCW</sequence>
<keyword evidence="3" id="KW-0106">Calcium</keyword>
<dbReference type="Pfam" id="PF13202">
    <property type="entry name" value="EF-hand_5"/>
    <property type="match status" value="2"/>
</dbReference>
<proteinExistence type="predicted"/>
<dbReference type="Proteomes" id="UP000095282">
    <property type="component" value="Unplaced"/>
</dbReference>
<feature type="domain" description="EF-hand" evidence="5">
    <location>
        <begin position="98"/>
        <end position="133"/>
    </location>
</feature>
<evidence type="ECO:0000256" key="1">
    <source>
        <dbReference type="ARBA" id="ARBA00022723"/>
    </source>
</evidence>
<dbReference type="PANTHER" id="PTHR10827:SF98">
    <property type="entry name" value="45 KDA CALCIUM-BINDING PROTEIN"/>
    <property type="match status" value="1"/>
</dbReference>
<dbReference type="SUPFAM" id="SSF47473">
    <property type="entry name" value="EF-hand"/>
    <property type="match status" value="2"/>
</dbReference>
<dbReference type="InterPro" id="IPR011992">
    <property type="entry name" value="EF-hand-dom_pair"/>
</dbReference>
<organism evidence="6 7">
    <name type="scientific">Caenorhabditis tropicalis</name>
    <dbReference type="NCBI Taxonomy" id="1561998"/>
    <lineage>
        <taxon>Eukaryota</taxon>
        <taxon>Metazoa</taxon>
        <taxon>Ecdysozoa</taxon>
        <taxon>Nematoda</taxon>
        <taxon>Chromadorea</taxon>
        <taxon>Rhabditida</taxon>
        <taxon>Rhabditina</taxon>
        <taxon>Rhabditomorpha</taxon>
        <taxon>Rhabditoidea</taxon>
        <taxon>Rhabditidae</taxon>
        <taxon>Peloderinae</taxon>
        <taxon>Caenorhabditis</taxon>
    </lineage>
</organism>
<evidence type="ECO:0000256" key="2">
    <source>
        <dbReference type="ARBA" id="ARBA00022737"/>
    </source>
</evidence>
<feature type="domain" description="EF-hand" evidence="5">
    <location>
        <begin position="186"/>
        <end position="221"/>
    </location>
</feature>
<dbReference type="eggNOG" id="KOG4251">
    <property type="taxonomic scope" value="Eukaryota"/>
</dbReference>
<feature type="signal peptide" evidence="4">
    <location>
        <begin position="1"/>
        <end position="16"/>
    </location>
</feature>
<keyword evidence="1" id="KW-0479">Metal-binding</keyword>
<accession>A0A1I7TUX8</accession>
<dbReference type="InterPro" id="IPR002048">
    <property type="entry name" value="EF_hand_dom"/>
</dbReference>
<dbReference type="GO" id="GO:0005783">
    <property type="term" value="C:endoplasmic reticulum"/>
    <property type="evidence" value="ECO:0007669"/>
    <property type="project" value="TreeGrafter"/>
</dbReference>
<dbReference type="SMART" id="SM00054">
    <property type="entry name" value="EFh"/>
    <property type="match status" value="4"/>
</dbReference>
<dbReference type="STRING" id="1561998.A0A1I7TUX8"/>
<feature type="domain" description="EF-hand" evidence="5">
    <location>
        <begin position="149"/>
        <end position="184"/>
    </location>
</feature>
<name>A0A1I7TUX8_9PELO</name>
<dbReference type="AlphaFoldDB" id="A0A1I7TUX8"/>
<keyword evidence="4" id="KW-0732">Signal</keyword>
<evidence type="ECO:0000313" key="6">
    <source>
        <dbReference type="Proteomes" id="UP000095282"/>
    </source>
</evidence>
<keyword evidence="6" id="KW-1185">Reference proteome</keyword>
<dbReference type="PANTHER" id="PTHR10827">
    <property type="entry name" value="RETICULOCALBIN"/>
    <property type="match status" value="1"/>
</dbReference>
<feature type="domain" description="EF-hand" evidence="5">
    <location>
        <begin position="59"/>
        <end position="94"/>
    </location>
</feature>
<evidence type="ECO:0000256" key="3">
    <source>
        <dbReference type="ARBA" id="ARBA00022837"/>
    </source>
</evidence>
<reference evidence="7" key="1">
    <citation type="submission" date="2016-11" db="UniProtKB">
        <authorList>
            <consortium name="WormBaseParasite"/>
        </authorList>
    </citation>
    <scope>IDENTIFICATION</scope>
</reference>
<dbReference type="InterPro" id="IPR018247">
    <property type="entry name" value="EF_Hand_1_Ca_BS"/>
</dbReference>
<evidence type="ECO:0000256" key="4">
    <source>
        <dbReference type="SAM" id="SignalP"/>
    </source>
</evidence>
<dbReference type="WBParaSite" id="Csp11.Scaffold629.g12037.t1">
    <property type="protein sequence ID" value="Csp11.Scaffold629.g12037.t1"/>
    <property type="gene ID" value="Csp11.Scaffold629.g12037"/>
</dbReference>
<evidence type="ECO:0000313" key="7">
    <source>
        <dbReference type="WBParaSite" id="Csp11.Scaffold629.g12037.t1"/>
    </source>
</evidence>
<dbReference type="PROSITE" id="PS00018">
    <property type="entry name" value="EF_HAND_1"/>
    <property type="match status" value="2"/>
</dbReference>
<evidence type="ECO:0000259" key="5">
    <source>
        <dbReference type="PROSITE" id="PS50222"/>
    </source>
</evidence>